<protein>
    <recommendedName>
        <fullName evidence="4">HypA-like protein</fullName>
    </recommendedName>
</protein>
<dbReference type="PANTHER" id="PTHR35870:SF1">
    <property type="entry name" value="PROTEIN, PUTATIVE (AFU_ORTHOLOGUE AFUA_5G03330)-RELATED"/>
    <property type="match status" value="1"/>
</dbReference>
<gene>
    <name evidence="2" type="ORF">BDV38DRAFT_281564</name>
</gene>
<dbReference type="PANTHER" id="PTHR35870">
    <property type="entry name" value="PROTEIN, PUTATIVE (AFU_ORTHOLOGUE AFUA_5G03330)-RELATED"/>
    <property type="match status" value="1"/>
</dbReference>
<keyword evidence="1" id="KW-0560">Oxidoreductase</keyword>
<evidence type="ECO:0008006" key="4">
    <source>
        <dbReference type="Google" id="ProtNLM"/>
    </source>
</evidence>
<proteinExistence type="predicted"/>
<dbReference type="GeneID" id="43643796"/>
<dbReference type="Proteomes" id="UP000325672">
    <property type="component" value="Unassembled WGS sequence"/>
</dbReference>
<dbReference type="OrthoDB" id="10004862at2759"/>
<dbReference type="AlphaFoldDB" id="A0A5N6SWJ6"/>
<dbReference type="GO" id="GO:0016491">
    <property type="term" value="F:oxidoreductase activity"/>
    <property type="evidence" value="ECO:0007669"/>
    <property type="project" value="UniProtKB-KW"/>
</dbReference>
<organism evidence="2 3">
    <name type="scientific">Aspergillus pseudotamarii</name>
    <dbReference type="NCBI Taxonomy" id="132259"/>
    <lineage>
        <taxon>Eukaryota</taxon>
        <taxon>Fungi</taxon>
        <taxon>Dikarya</taxon>
        <taxon>Ascomycota</taxon>
        <taxon>Pezizomycotina</taxon>
        <taxon>Eurotiomycetes</taxon>
        <taxon>Eurotiomycetidae</taxon>
        <taxon>Eurotiales</taxon>
        <taxon>Aspergillaceae</taxon>
        <taxon>Aspergillus</taxon>
        <taxon>Aspergillus subgen. Circumdati</taxon>
    </lineage>
</organism>
<accession>A0A5N6SWJ6</accession>
<dbReference type="EMBL" id="ML743568">
    <property type="protein sequence ID" value="KAE8139002.1"/>
    <property type="molecule type" value="Genomic_DNA"/>
</dbReference>
<evidence type="ECO:0000256" key="1">
    <source>
        <dbReference type="ARBA" id="ARBA00023002"/>
    </source>
</evidence>
<dbReference type="Pfam" id="PF14027">
    <property type="entry name" value="Questin_oxidase"/>
    <property type="match status" value="1"/>
</dbReference>
<sequence length="444" mass="50572">MATPYKIWLTPDNHGVFSTAGLSQASARKVSEVLQHDMENHHVYLNDRGFHNHVVHFMLTIWALGASPETIQRQYEREHHRQRPCIPRDEGVISSLSNKESFMSLMHKEEQYPNFLAFFQHELATKGTPDVLNEYLFRGDKLAETMLSDMFSGLLHPIIHLGFAIEFEQPAIIAQALAQAAVHDDYLGHPFLFPAEKAAGGIGQHDTHKTLVQLMDEMQADETLRAAAHRGDDEVFSNGILKRASEVLVKYSSQWTVPEDKINEKLAEMTNAAVYLTATAQRPEKEIKFDFYFIHITNLSILIKPIIDLPYLSTRSKARLLEMKARMDLLIWASRKMPEPRISDVHSCPIHMGWPEIIARSYIHPSDDGHLAKFVRTVAHAQELCRVYEAESEKRGLRITGDMWLRIGNMVVGSVGEVPSDMWVRGSGFSESWDKFGPRKQVYS</sequence>
<dbReference type="RefSeq" id="XP_031915065.1">
    <property type="nucleotide sequence ID" value="XM_032059586.1"/>
</dbReference>
<name>A0A5N6SWJ6_ASPPS</name>
<reference evidence="2 3" key="1">
    <citation type="submission" date="2019-04" db="EMBL/GenBank/DDBJ databases">
        <title>Friends and foes A comparative genomics study of 23 Aspergillus species from section Flavi.</title>
        <authorList>
            <consortium name="DOE Joint Genome Institute"/>
            <person name="Kjaerbolling I."/>
            <person name="Vesth T."/>
            <person name="Frisvad J.C."/>
            <person name="Nybo J.L."/>
            <person name="Theobald S."/>
            <person name="Kildgaard S."/>
            <person name="Isbrandt T."/>
            <person name="Kuo A."/>
            <person name="Sato A."/>
            <person name="Lyhne E.K."/>
            <person name="Kogle M.E."/>
            <person name="Wiebenga A."/>
            <person name="Kun R.S."/>
            <person name="Lubbers R.J."/>
            <person name="Makela M.R."/>
            <person name="Barry K."/>
            <person name="Chovatia M."/>
            <person name="Clum A."/>
            <person name="Daum C."/>
            <person name="Haridas S."/>
            <person name="He G."/>
            <person name="LaButti K."/>
            <person name="Lipzen A."/>
            <person name="Mondo S."/>
            <person name="Riley R."/>
            <person name="Salamov A."/>
            <person name="Simmons B.A."/>
            <person name="Magnuson J.K."/>
            <person name="Henrissat B."/>
            <person name="Mortensen U.H."/>
            <person name="Larsen T.O."/>
            <person name="Devries R.P."/>
            <person name="Grigoriev I.V."/>
            <person name="Machida M."/>
            <person name="Baker S.E."/>
            <person name="Andersen M.R."/>
        </authorList>
    </citation>
    <scope>NUCLEOTIDE SEQUENCE [LARGE SCALE GENOMIC DNA]</scope>
    <source>
        <strain evidence="2 3">CBS 117625</strain>
    </source>
</reference>
<evidence type="ECO:0000313" key="3">
    <source>
        <dbReference type="Proteomes" id="UP000325672"/>
    </source>
</evidence>
<evidence type="ECO:0000313" key="2">
    <source>
        <dbReference type="EMBL" id="KAE8139002.1"/>
    </source>
</evidence>
<dbReference type="InterPro" id="IPR025337">
    <property type="entry name" value="Questin_oxidase-like"/>
</dbReference>
<keyword evidence="3" id="KW-1185">Reference proteome</keyword>